<feature type="region of interest" description="Disordered" evidence="1">
    <location>
        <begin position="32"/>
        <end position="97"/>
    </location>
</feature>
<dbReference type="GeneID" id="37003420"/>
<protein>
    <submittedName>
        <fullName evidence="2">Uncharacterized protein</fullName>
    </submittedName>
</protein>
<dbReference type="RefSeq" id="XP_025336515.1">
    <property type="nucleotide sequence ID" value="XM_025481897.1"/>
</dbReference>
<keyword evidence="3" id="KW-1185">Reference proteome</keyword>
<reference evidence="2 3" key="1">
    <citation type="submission" date="2017-12" db="EMBL/GenBank/DDBJ databases">
        <title>Genome Sequence of the Amphotericin B-resistant Candida duobushaemulonii strain, B09383.</title>
        <authorList>
            <person name="Chow N.A."/>
            <person name="Gade L."/>
            <person name="Batra D."/>
            <person name="Rowe L.A."/>
            <person name="Loparev V.N."/>
            <person name="Litvintseva A.P."/>
        </authorList>
    </citation>
    <scope>NUCLEOTIDE SEQUENCE [LARGE SCALE GENOMIC DNA]</scope>
    <source>
        <strain evidence="2 3">B09383</strain>
    </source>
</reference>
<dbReference type="AlphaFoldDB" id="A0A2V1AD09"/>
<proteinExistence type="predicted"/>
<feature type="compositionally biased region" description="Polar residues" evidence="1">
    <location>
        <begin position="32"/>
        <end position="49"/>
    </location>
</feature>
<evidence type="ECO:0000313" key="2">
    <source>
        <dbReference type="EMBL" id="PVH15575.1"/>
    </source>
</evidence>
<evidence type="ECO:0000256" key="1">
    <source>
        <dbReference type="SAM" id="MobiDB-lite"/>
    </source>
</evidence>
<dbReference type="EMBL" id="PKFP01000003">
    <property type="protein sequence ID" value="PVH15575.1"/>
    <property type="molecule type" value="Genomic_DNA"/>
</dbReference>
<gene>
    <name evidence="2" type="ORF">CXQ87_003420</name>
</gene>
<evidence type="ECO:0000313" key="3">
    <source>
        <dbReference type="Proteomes" id="UP000244406"/>
    </source>
</evidence>
<comment type="caution">
    <text evidence="2">The sequence shown here is derived from an EMBL/GenBank/DDBJ whole genome shotgun (WGS) entry which is preliminary data.</text>
</comment>
<dbReference type="VEuPathDB" id="FungiDB:CXQ87_003420"/>
<accession>A0A2V1AD09</accession>
<organism evidence="2 3">
    <name type="scientific">Candidozyma duobushaemuli</name>
    <dbReference type="NCBI Taxonomy" id="1231522"/>
    <lineage>
        <taxon>Eukaryota</taxon>
        <taxon>Fungi</taxon>
        <taxon>Dikarya</taxon>
        <taxon>Ascomycota</taxon>
        <taxon>Saccharomycotina</taxon>
        <taxon>Pichiomycetes</taxon>
        <taxon>Metschnikowiaceae</taxon>
        <taxon>Candidozyma</taxon>
    </lineage>
</organism>
<sequence length="111" mass="12145">MGAIFFIGCCYEGFAEIDRMKKRNVLVQSANTGNNPQAVQDTDAHTNQEIAAPEDTVQEDTATSVHESIPLDDLPSTTTGEGSNSNTSVETPLPVYQSDFLPQYSEVEFDR</sequence>
<feature type="compositionally biased region" description="Low complexity" evidence="1">
    <location>
        <begin position="76"/>
        <end position="88"/>
    </location>
</feature>
<dbReference type="Proteomes" id="UP000244406">
    <property type="component" value="Unassembled WGS sequence"/>
</dbReference>
<name>A0A2V1AD09_9ASCO</name>